<dbReference type="Proteomes" id="UP001595773">
    <property type="component" value="Unassembled WGS sequence"/>
</dbReference>
<evidence type="ECO:0000256" key="4">
    <source>
        <dbReference type="ARBA" id="ARBA00023136"/>
    </source>
</evidence>
<feature type="transmembrane region" description="Helical" evidence="5">
    <location>
        <begin position="94"/>
        <end position="114"/>
    </location>
</feature>
<keyword evidence="3 5" id="KW-1133">Transmembrane helix</keyword>
<name>A0ABV8QV97_9MICC</name>
<dbReference type="RefSeq" id="WP_230068404.1">
    <property type="nucleotide sequence ID" value="NZ_BAABLL010000002.1"/>
</dbReference>
<protein>
    <submittedName>
        <fullName evidence="6">DUF4870 domain-containing protein</fullName>
    </submittedName>
</protein>
<dbReference type="EMBL" id="JBHSCQ010000003">
    <property type="protein sequence ID" value="MFC4264186.1"/>
    <property type="molecule type" value="Genomic_DNA"/>
</dbReference>
<reference evidence="7" key="1">
    <citation type="journal article" date="2019" name="Int. J. Syst. Evol. Microbiol.">
        <title>The Global Catalogue of Microorganisms (GCM) 10K type strain sequencing project: providing services to taxonomists for standard genome sequencing and annotation.</title>
        <authorList>
            <consortium name="The Broad Institute Genomics Platform"/>
            <consortium name="The Broad Institute Genome Sequencing Center for Infectious Disease"/>
            <person name="Wu L."/>
            <person name="Ma J."/>
        </authorList>
    </citation>
    <scope>NUCLEOTIDE SEQUENCE [LARGE SCALE GENOMIC DNA]</scope>
    <source>
        <strain evidence="7">CGMCC 1.10698</strain>
    </source>
</reference>
<comment type="subcellular location">
    <subcellularLocation>
        <location evidence="1">Membrane</location>
        <topology evidence="1">Multi-pass membrane protein</topology>
    </subcellularLocation>
</comment>
<comment type="caution">
    <text evidence="6">The sequence shown here is derived from an EMBL/GenBank/DDBJ whole genome shotgun (WGS) entry which is preliminary data.</text>
</comment>
<feature type="transmembrane region" description="Helical" evidence="5">
    <location>
        <begin position="67"/>
        <end position="88"/>
    </location>
</feature>
<evidence type="ECO:0000256" key="2">
    <source>
        <dbReference type="ARBA" id="ARBA00022692"/>
    </source>
</evidence>
<keyword evidence="4 5" id="KW-0472">Membrane</keyword>
<evidence type="ECO:0000256" key="1">
    <source>
        <dbReference type="ARBA" id="ARBA00004141"/>
    </source>
</evidence>
<keyword evidence="2 5" id="KW-0812">Transmembrane</keyword>
<dbReference type="InterPro" id="IPR019109">
    <property type="entry name" value="MamF_MmsF"/>
</dbReference>
<dbReference type="Pfam" id="PF09685">
    <property type="entry name" value="MamF_MmsF"/>
    <property type="match status" value="1"/>
</dbReference>
<accession>A0ABV8QV97</accession>
<evidence type="ECO:0000313" key="7">
    <source>
        <dbReference type="Proteomes" id="UP001595773"/>
    </source>
</evidence>
<evidence type="ECO:0000256" key="3">
    <source>
        <dbReference type="ARBA" id="ARBA00022989"/>
    </source>
</evidence>
<feature type="transmembrane region" description="Helical" evidence="5">
    <location>
        <begin position="24"/>
        <end position="46"/>
    </location>
</feature>
<evidence type="ECO:0000256" key="5">
    <source>
        <dbReference type="SAM" id="Phobius"/>
    </source>
</evidence>
<keyword evidence="7" id="KW-1185">Reference proteome</keyword>
<evidence type="ECO:0000313" key="6">
    <source>
        <dbReference type="EMBL" id="MFC4264186.1"/>
    </source>
</evidence>
<gene>
    <name evidence="6" type="ORF">ACFOW9_01045</name>
</gene>
<organism evidence="6 7">
    <name type="scientific">Arthrobacter cryoconiti</name>
    <dbReference type="NCBI Taxonomy" id="748907"/>
    <lineage>
        <taxon>Bacteria</taxon>
        <taxon>Bacillati</taxon>
        <taxon>Actinomycetota</taxon>
        <taxon>Actinomycetes</taxon>
        <taxon>Micrococcales</taxon>
        <taxon>Micrococcaceae</taxon>
        <taxon>Arthrobacter</taxon>
    </lineage>
</organism>
<sequence length="130" mass="14184">MSNQGNSSRNPAKPALSPAEDNQWAFLAHCGGILGCIPSAVIYWLFATRGPFTAQESREALNFTLPPTVLAIVLYIIALLTSTVSAGAASVFQLLALIVWVFLTVFSVLAALAVNRGNPYRYRWNLRLMK</sequence>
<proteinExistence type="predicted"/>